<reference evidence="1 2" key="1">
    <citation type="submission" date="2019-02" db="EMBL/GenBank/DDBJ databases">
        <title>Deep-cultivation of Planctomycetes and their phenomic and genomic characterization uncovers novel biology.</title>
        <authorList>
            <person name="Wiegand S."/>
            <person name="Jogler M."/>
            <person name="Boedeker C."/>
            <person name="Pinto D."/>
            <person name="Vollmers J."/>
            <person name="Rivas-Marin E."/>
            <person name="Kohn T."/>
            <person name="Peeters S.H."/>
            <person name="Heuer A."/>
            <person name="Rast P."/>
            <person name="Oberbeckmann S."/>
            <person name="Bunk B."/>
            <person name="Jeske O."/>
            <person name="Meyerdierks A."/>
            <person name="Storesund J.E."/>
            <person name="Kallscheuer N."/>
            <person name="Luecker S."/>
            <person name="Lage O.M."/>
            <person name="Pohl T."/>
            <person name="Merkel B.J."/>
            <person name="Hornburger P."/>
            <person name="Mueller R.-W."/>
            <person name="Bruemmer F."/>
            <person name="Labrenz M."/>
            <person name="Spormann A.M."/>
            <person name="Op den Camp H."/>
            <person name="Overmann J."/>
            <person name="Amann R."/>
            <person name="Jetten M.S.M."/>
            <person name="Mascher T."/>
            <person name="Medema M.H."/>
            <person name="Devos D.P."/>
            <person name="Kaster A.-K."/>
            <person name="Ovreas L."/>
            <person name="Rohde M."/>
            <person name="Galperin M.Y."/>
            <person name="Jogler C."/>
        </authorList>
    </citation>
    <scope>NUCLEOTIDE SEQUENCE [LARGE SCALE GENOMIC DNA]</scope>
    <source>
        <strain evidence="1 2">Pan189</strain>
    </source>
</reference>
<gene>
    <name evidence="1" type="ORF">Pan189_18290</name>
</gene>
<keyword evidence="2" id="KW-1185">Reference proteome</keyword>
<accession>A0A517R0N7</accession>
<evidence type="ECO:0000313" key="1">
    <source>
        <dbReference type="EMBL" id="QDT37449.1"/>
    </source>
</evidence>
<dbReference type="KEGG" id="svp:Pan189_18290"/>
<dbReference type="EMBL" id="CP036268">
    <property type="protein sequence ID" value="QDT37449.1"/>
    <property type="molecule type" value="Genomic_DNA"/>
</dbReference>
<name>A0A517R0N7_9PLAN</name>
<organism evidence="1 2">
    <name type="scientific">Stratiformator vulcanicus</name>
    <dbReference type="NCBI Taxonomy" id="2527980"/>
    <lineage>
        <taxon>Bacteria</taxon>
        <taxon>Pseudomonadati</taxon>
        <taxon>Planctomycetota</taxon>
        <taxon>Planctomycetia</taxon>
        <taxon>Planctomycetales</taxon>
        <taxon>Planctomycetaceae</taxon>
        <taxon>Stratiformator</taxon>
    </lineage>
</organism>
<proteinExistence type="predicted"/>
<evidence type="ECO:0000313" key="2">
    <source>
        <dbReference type="Proteomes" id="UP000317318"/>
    </source>
</evidence>
<dbReference type="AlphaFoldDB" id="A0A517R0N7"/>
<protein>
    <submittedName>
        <fullName evidence="1">Uncharacterized protein</fullName>
    </submittedName>
</protein>
<dbReference type="Proteomes" id="UP000317318">
    <property type="component" value="Chromosome"/>
</dbReference>
<sequence length="47" mass="4852">MAAVLSEDRASANLTAEALLMSLGSAMLSFANSPRAERVEAAVLSDL</sequence>